<dbReference type="InterPro" id="IPR040982">
    <property type="entry name" value="DNA_pol3_finger"/>
</dbReference>
<dbReference type="CDD" id="cd12113">
    <property type="entry name" value="PHP_PolIIIA_DnaE3"/>
    <property type="match status" value="1"/>
</dbReference>
<keyword evidence="7" id="KW-0239">DNA-directed DNA polymerase</keyword>
<dbReference type="SUPFAM" id="SSF89550">
    <property type="entry name" value="PHP domain-like"/>
    <property type="match status" value="1"/>
</dbReference>
<organism evidence="11 12">
    <name type="scientific">Arachidicoccus soli</name>
    <dbReference type="NCBI Taxonomy" id="2341117"/>
    <lineage>
        <taxon>Bacteria</taxon>
        <taxon>Pseudomonadati</taxon>
        <taxon>Bacteroidota</taxon>
        <taxon>Chitinophagia</taxon>
        <taxon>Chitinophagales</taxon>
        <taxon>Chitinophagaceae</taxon>
        <taxon>Arachidicoccus</taxon>
    </lineage>
</organism>
<accession>A0A386HR93</accession>
<evidence type="ECO:0000256" key="5">
    <source>
        <dbReference type="ARBA" id="ARBA00022695"/>
    </source>
</evidence>
<dbReference type="GO" id="GO:0005737">
    <property type="term" value="C:cytoplasm"/>
    <property type="evidence" value="ECO:0007669"/>
    <property type="project" value="UniProtKB-SubCell"/>
</dbReference>
<dbReference type="Proteomes" id="UP000266118">
    <property type="component" value="Chromosome"/>
</dbReference>
<dbReference type="Pfam" id="PF17657">
    <property type="entry name" value="DNA_pol3_finger"/>
    <property type="match status" value="1"/>
</dbReference>
<dbReference type="PANTHER" id="PTHR32294:SF0">
    <property type="entry name" value="DNA POLYMERASE III SUBUNIT ALPHA"/>
    <property type="match status" value="1"/>
</dbReference>
<sequence length="1225" mass="138524">MPQFSHLHVHSQYSLLDGAASIKNLYKKAESDGMQSLALTDHGNMFGAFEFVAQAWKNTKVIGKDANGKDILAPKIKPIVGCELYVVEDRFQRSFSKEKKDKRYHQILLAKNESGYRNLIKLTSLGYIEGLYGKYPRVDKALILQYHEGLIATTCCLGASVPQAILTKGEEEAETEFKWWLDLFGDDYYVELQRHNLPEQDKVNEVLLRLAKKYNVPIICTNDSHYMDQEDANAHDILLCVNTGEKQATPGFDDFVNDDIQIKNRRFKFPNDQFYFKTTKEMEQVFKDIPQSLENTQMIVDKVEVLNLKKDILLPAFPIPQEFKTTADDNVNQWNFLHHLTYEGARKRYGEMTAEVTERIDFELFTIKTMGFAGYFLIVSDFIKAGRDMGVFIGPGRGSAAGSVVAYCIGITNIDPIKYNLLFERFLNPDRKSMPDIDTDFDDEGRQRVIDYVVQKYSKQQVAQIVTYGTMAAKSSIKDVARVMDLPLAESNMLTKLVPDKPGTQLARVLKAPITNKESKGGESSLEEKEQYQPEDIENIKKLREIYEGDDMRAAVLHEAEKLEGSVRNTGVHAAGIIIAPKDLTELIPVATAKDSDLWVTQIEGGSIEEAGVIKMDFLGLKNLSILKTALGLIKLNHGIEINLDELPLDDEATFQLYQRGETNATFQFESAGMQKHLRDLKPDVFADLIAMNALYRPGPIAYIPTFIKRKHGVEPIEYDLPEMEEYLADTYGITVYQEQVMLLSQKIAGFSKGDADVLRKAMGKKQIAVLNKMKTQFVEGATKKGHPADKLDKIWNDWEAFAQYAFNKSHSTCYAFVAYQTGYLKAHYPSEYMAAVLNHAGAIDKITFYMEECRRMGINVLGCDINESQKGFAPNRKGEIRFGFGGVKGVGDAAIDSILEEREKNGIFKDIFDFIKRVNQRTVNKKSLESLVYAGAFDCFDAMHRAQFFAVQPGETVNNLERIIKFGNVYQTGAQSTANSLFGDLGMPEVATPKIAPSETWGLVEKLNFEKEVTGIYISGHPLDHYKFELEHYGIMPLSNFNELKDNTETPPNTGVNYRLAGLVTEAAHRLTKTGREFGIITMEDFTGKTEIALWRDDYVKFKSYIDKGLSIVVNGFFDKRYNGETFDFKVSSILLLETLKTSYTKALELELPLKSINENAVDFFRDNMKKNPGSTTLKFKVVDVDEEMLVNLYTLDKGFIMNEELIEFLNKNQDIHVQVGLTG</sequence>
<comment type="catalytic activity">
    <reaction evidence="8">
        <text>DNA(n) + a 2'-deoxyribonucleoside 5'-triphosphate = DNA(n+1) + diphosphate</text>
        <dbReference type="Rhea" id="RHEA:22508"/>
        <dbReference type="Rhea" id="RHEA-COMP:17339"/>
        <dbReference type="Rhea" id="RHEA-COMP:17340"/>
        <dbReference type="ChEBI" id="CHEBI:33019"/>
        <dbReference type="ChEBI" id="CHEBI:61560"/>
        <dbReference type="ChEBI" id="CHEBI:173112"/>
        <dbReference type="EC" id="2.7.7.7"/>
    </reaction>
</comment>
<dbReference type="EMBL" id="CP032489">
    <property type="protein sequence ID" value="AYD48365.1"/>
    <property type="molecule type" value="Genomic_DNA"/>
</dbReference>
<dbReference type="Pfam" id="PF02811">
    <property type="entry name" value="PHP"/>
    <property type="match status" value="1"/>
</dbReference>
<comment type="subcellular location">
    <subcellularLocation>
        <location evidence="1">Cytoplasm</location>
    </subcellularLocation>
</comment>
<dbReference type="InterPro" id="IPR004013">
    <property type="entry name" value="PHP_dom"/>
</dbReference>
<protein>
    <recommendedName>
        <fullName evidence="3">DNA polymerase III subunit alpha</fullName>
        <ecNumber evidence="2">2.7.7.7</ecNumber>
    </recommendedName>
</protein>
<evidence type="ECO:0000313" key="12">
    <source>
        <dbReference type="Proteomes" id="UP000266118"/>
    </source>
</evidence>
<dbReference type="GO" id="GO:0006260">
    <property type="term" value="P:DNA replication"/>
    <property type="evidence" value="ECO:0007669"/>
    <property type="project" value="UniProtKB-KW"/>
</dbReference>
<dbReference type="PANTHER" id="PTHR32294">
    <property type="entry name" value="DNA POLYMERASE III SUBUNIT ALPHA"/>
    <property type="match status" value="1"/>
</dbReference>
<dbReference type="EC" id="2.7.7.7" evidence="2"/>
<evidence type="ECO:0000256" key="1">
    <source>
        <dbReference type="ARBA" id="ARBA00004496"/>
    </source>
</evidence>
<dbReference type="RefSeq" id="WP_119989025.1">
    <property type="nucleotide sequence ID" value="NZ_CP032489.1"/>
</dbReference>
<dbReference type="InterPro" id="IPR029460">
    <property type="entry name" value="DNAPol_HHH"/>
</dbReference>
<keyword evidence="6" id="KW-0235">DNA replication</keyword>
<feature type="domain" description="Polymerase/histidinol phosphatase N-terminal" evidence="10">
    <location>
        <begin position="5"/>
        <end position="88"/>
    </location>
</feature>
<reference evidence="11 12" key="1">
    <citation type="submission" date="2018-09" db="EMBL/GenBank/DDBJ databases">
        <title>Arachidicoccus sp. nov., a bacterium isolated from soil.</title>
        <authorList>
            <person name="Weon H.-Y."/>
            <person name="Kwon S.-W."/>
            <person name="Lee S.A."/>
        </authorList>
    </citation>
    <scope>NUCLEOTIDE SEQUENCE [LARGE SCALE GENOMIC DNA]</scope>
    <source>
        <strain evidence="11 12">KIS59-12</strain>
    </source>
</reference>
<dbReference type="InterPro" id="IPR041931">
    <property type="entry name" value="DNA_pol3_alpha_thumb_dom"/>
</dbReference>
<evidence type="ECO:0000256" key="3">
    <source>
        <dbReference type="ARBA" id="ARBA00019114"/>
    </source>
</evidence>
<keyword evidence="5 11" id="KW-0548">Nucleotidyltransferase</keyword>
<dbReference type="Pfam" id="PF07733">
    <property type="entry name" value="DNA_pol3_alpha"/>
    <property type="match status" value="1"/>
</dbReference>
<dbReference type="SMART" id="SM00481">
    <property type="entry name" value="POLIIIAc"/>
    <property type="match status" value="1"/>
</dbReference>
<dbReference type="Pfam" id="PF14579">
    <property type="entry name" value="HHH_6"/>
    <property type="match status" value="1"/>
</dbReference>
<dbReference type="Gene3D" id="3.20.20.140">
    <property type="entry name" value="Metal-dependent hydrolases"/>
    <property type="match status" value="1"/>
</dbReference>
<dbReference type="Pfam" id="PF01336">
    <property type="entry name" value="tRNA_anti-codon"/>
    <property type="match status" value="1"/>
</dbReference>
<keyword evidence="12" id="KW-1185">Reference proteome</keyword>
<keyword evidence="4 11" id="KW-0808">Transferase</keyword>
<dbReference type="CDD" id="cd04485">
    <property type="entry name" value="DnaE_OBF"/>
    <property type="match status" value="1"/>
</dbReference>
<feature type="region of interest" description="Disordered" evidence="9">
    <location>
        <begin position="513"/>
        <end position="534"/>
    </location>
</feature>
<feature type="compositionally biased region" description="Basic and acidic residues" evidence="9">
    <location>
        <begin position="517"/>
        <end position="534"/>
    </location>
</feature>
<evidence type="ECO:0000256" key="8">
    <source>
        <dbReference type="ARBA" id="ARBA00049244"/>
    </source>
</evidence>
<dbReference type="AlphaFoldDB" id="A0A386HR93"/>
<dbReference type="GO" id="GO:0003887">
    <property type="term" value="F:DNA-directed DNA polymerase activity"/>
    <property type="evidence" value="ECO:0007669"/>
    <property type="project" value="UniProtKB-KW"/>
</dbReference>
<dbReference type="KEGG" id="ark:D6B99_12595"/>
<dbReference type="NCBIfam" id="TIGR00594">
    <property type="entry name" value="polc"/>
    <property type="match status" value="1"/>
</dbReference>
<evidence type="ECO:0000259" key="10">
    <source>
        <dbReference type="SMART" id="SM00481"/>
    </source>
</evidence>
<proteinExistence type="predicted"/>
<dbReference type="NCBIfam" id="NF004226">
    <property type="entry name" value="PRK05673.1"/>
    <property type="match status" value="1"/>
</dbReference>
<evidence type="ECO:0000256" key="4">
    <source>
        <dbReference type="ARBA" id="ARBA00022679"/>
    </source>
</evidence>
<dbReference type="Gene3D" id="1.10.10.1600">
    <property type="entry name" value="Bacterial DNA polymerase III alpha subunit, thumb domain"/>
    <property type="match status" value="1"/>
</dbReference>
<dbReference type="InterPro" id="IPR011708">
    <property type="entry name" value="DNA_pol3_alpha_NTPase_dom"/>
</dbReference>
<dbReference type="InterPro" id="IPR004805">
    <property type="entry name" value="DnaE2/DnaE/PolC"/>
</dbReference>
<evidence type="ECO:0000256" key="2">
    <source>
        <dbReference type="ARBA" id="ARBA00012417"/>
    </source>
</evidence>
<dbReference type="OrthoDB" id="9803237at2"/>
<evidence type="ECO:0000313" key="11">
    <source>
        <dbReference type="EMBL" id="AYD48365.1"/>
    </source>
</evidence>
<name>A0A386HR93_9BACT</name>
<dbReference type="InterPro" id="IPR003141">
    <property type="entry name" value="Pol/His_phosphatase_N"/>
</dbReference>
<evidence type="ECO:0000256" key="7">
    <source>
        <dbReference type="ARBA" id="ARBA00022932"/>
    </source>
</evidence>
<dbReference type="InterPro" id="IPR004365">
    <property type="entry name" value="NA-bd_OB_tRNA"/>
</dbReference>
<dbReference type="InterPro" id="IPR016195">
    <property type="entry name" value="Pol/histidinol_Pase-like"/>
</dbReference>
<dbReference type="Gene3D" id="1.10.150.870">
    <property type="match status" value="1"/>
</dbReference>
<gene>
    <name evidence="11" type="ORF">D6B99_12595</name>
</gene>
<evidence type="ECO:0000256" key="6">
    <source>
        <dbReference type="ARBA" id="ARBA00022705"/>
    </source>
</evidence>
<dbReference type="GO" id="GO:0008408">
    <property type="term" value="F:3'-5' exonuclease activity"/>
    <property type="evidence" value="ECO:0007669"/>
    <property type="project" value="InterPro"/>
</dbReference>
<dbReference type="GO" id="GO:0003676">
    <property type="term" value="F:nucleic acid binding"/>
    <property type="evidence" value="ECO:0007669"/>
    <property type="project" value="InterPro"/>
</dbReference>
<evidence type="ECO:0000256" key="9">
    <source>
        <dbReference type="SAM" id="MobiDB-lite"/>
    </source>
</evidence>